<dbReference type="Pfam" id="PF05721">
    <property type="entry name" value="PhyH"/>
    <property type="match status" value="1"/>
</dbReference>
<keyword evidence="5" id="KW-1185">Reference proteome</keyword>
<dbReference type="Proteomes" id="UP001344447">
    <property type="component" value="Unassembled WGS sequence"/>
</dbReference>
<name>A0AAN7TZJ6_9MYCE</name>
<keyword evidence="3" id="KW-0408">Iron</keyword>
<dbReference type="Gene3D" id="2.60.120.620">
    <property type="entry name" value="q2cbj1_9rhob like domain"/>
    <property type="match status" value="1"/>
</dbReference>
<evidence type="ECO:0000313" key="5">
    <source>
        <dbReference type="Proteomes" id="UP001344447"/>
    </source>
</evidence>
<accession>A0AAN7TZJ6</accession>
<dbReference type="EMBL" id="JAVFKY010000001">
    <property type="protein sequence ID" value="KAK5582794.1"/>
    <property type="molecule type" value="Genomic_DNA"/>
</dbReference>
<dbReference type="AlphaFoldDB" id="A0AAN7TZJ6"/>
<comment type="caution">
    <text evidence="4">The sequence shown here is derived from an EMBL/GenBank/DDBJ whole genome shotgun (WGS) entry which is preliminary data.</text>
</comment>
<proteinExistence type="predicted"/>
<evidence type="ECO:0000313" key="4">
    <source>
        <dbReference type="EMBL" id="KAK5582794.1"/>
    </source>
</evidence>
<dbReference type="PANTHER" id="PTHR20883">
    <property type="entry name" value="PHYTANOYL-COA DIOXYGENASE DOMAIN CONTAINING 1"/>
    <property type="match status" value="1"/>
</dbReference>
<reference evidence="4 5" key="1">
    <citation type="submission" date="2023-11" db="EMBL/GenBank/DDBJ databases">
        <title>Dfirmibasis_genome.</title>
        <authorList>
            <person name="Edelbroek B."/>
            <person name="Kjellin J."/>
            <person name="Jerlstrom-Hultqvist J."/>
            <person name="Soderbom F."/>
        </authorList>
    </citation>
    <scope>NUCLEOTIDE SEQUENCE [LARGE SCALE GENOMIC DNA]</scope>
    <source>
        <strain evidence="4 5">TNS-C-14</strain>
    </source>
</reference>
<dbReference type="GO" id="GO:0046872">
    <property type="term" value="F:metal ion binding"/>
    <property type="evidence" value="ECO:0007669"/>
    <property type="project" value="UniProtKB-KW"/>
</dbReference>
<evidence type="ECO:0008006" key="6">
    <source>
        <dbReference type="Google" id="ProtNLM"/>
    </source>
</evidence>
<comment type="cofactor">
    <cofactor evidence="1">
        <name>Fe cation</name>
        <dbReference type="ChEBI" id="CHEBI:24875"/>
    </cofactor>
</comment>
<dbReference type="SUPFAM" id="SSF51197">
    <property type="entry name" value="Clavaminate synthase-like"/>
    <property type="match status" value="1"/>
</dbReference>
<dbReference type="PANTHER" id="PTHR20883:SF15">
    <property type="entry name" value="PHYTANOYL-COA DIOXYGENASE DOMAIN-CONTAINING PROTEIN 1"/>
    <property type="match status" value="1"/>
</dbReference>
<sequence>MKLTEEQAKQYKKDGFLIIRNFNTTEEVDKVRGEMKKLIDELDTPSTISIFTTKEQDRKIDDYFLGSGDKIRYFFEKGAIEDGKLVVPKEMAFNKVGHALHDLNPKFEEFSYSQKIRDLIYSLGIYKKALSVQSMYIFKNQKIGGEVDIHQDSTFLHTTPLSTHAIWFAFEDSTVENGCLRGLPGSHTEGITKRFITDPNSVTGCSFTKLSEDKVYNKSDFVALECKKGDIILLDGSLVHYSEPNTSPNSRHAYTLHFIEGDNGVIYEKNNWLQSEKPFRVL</sequence>
<evidence type="ECO:0000256" key="1">
    <source>
        <dbReference type="ARBA" id="ARBA00001962"/>
    </source>
</evidence>
<dbReference type="InterPro" id="IPR008775">
    <property type="entry name" value="Phytyl_CoA_dOase-like"/>
</dbReference>
<gene>
    <name evidence="4" type="ORF">RB653_004380</name>
</gene>
<keyword evidence="2" id="KW-0479">Metal-binding</keyword>
<protein>
    <recommendedName>
        <fullName evidence="6">Phytanoyl-CoA dioxygenase domain-containing protein 1 homolog</fullName>
    </recommendedName>
</protein>
<evidence type="ECO:0000256" key="3">
    <source>
        <dbReference type="ARBA" id="ARBA00023004"/>
    </source>
</evidence>
<evidence type="ECO:0000256" key="2">
    <source>
        <dbReference type="ARBA" id="ARBA00022723"/>
    </source>
</evidence>
<organism evidence="4 5">
    <name type="scientific">Dictyostelium firmibasis</name>
    <dbReference type="NCBI Taxonomy" id="79012"/>
    <lineage>
        <taxon>Eukaryota</taxon>
        <taxon>Amoebozoa</taxon>
        <taxon>Evosea</taxon>
        <taxon>Eumycetozoa</taxon>
        <taxon>Dictyostelia</taxon>
        <taxon>Dictyosteliales</taxon>
        <taxon>Dictyosteliaceae</taxon>
        <taxon>Dictyostelium</taxon>
    </lineage>
</organism>